<organism evidence="5 6">
    <name type="scientific">Blastocystis sp. subtype 1 (strain ATCC 50177 / NandII)</name>
    <dbReference type="NCBI Taxonomy" id="478820"/>
    <lineage>
        <taxon>Eukaryota</taxon>
        <taxon>Sar</taxon>
        <taxon>Stramenopiles</taxon>
        <taxon>Bigyra</taxon>
        <taxon>Opalozoa</taxon>
        <taxon>Opalinata</taxon>
        <taxon>Blastocystidae</taxon>
        <taxon>Blastocystis</taxon>
    </lineage>
</organism>
<dbReference type="GO" id="GO:0005634">
    <property type="term" value="C:nucleus"/>
    <property type="evidence" value="ECO:0007669"/>
    <property type="project" value="UniProtKB-SubCell"/>
</dbReference>
<gene>
    <name evidence="5" type="ORF">AV274_1757</name>
</gene>
<evidence type="ECO:0000256" key="2">
    <source>
        <dbReference type="ARBA" id="ARBA00023242"/>
    </source>
</evidence>
<evidence type="ECO:0000256" key="1">
    <source>
        <dbReference type="ARBA" id="ARBA00004123"/>
    </source>
</evidence>
<sequence>MGHHYVVSAQQSTTVTHCLKGHFLSSESLDIVLAKGSKLELFSVTENGFTPIFEVPIFGKIAALCKYYHKETNLDRIVLCTDDYHFTVLSGDPATGRVNTVVYGNIKNRIGRPVDRDYICIVDPSNRICLLYLYVGTLKIIPLTSELNAFRAFDIHIPDLGIRDIQFLPTSDQSIRFALVCEYHGRRRLKIYNLDVMNRQLVSLAPSLKEATIPETASAIIPDRASRSFVLASNTLLQQFDLEGNPLSQLKVALESLVCWDFIDGGKFLLADANGQISLLVLAARLSLTSLGHVDALLAVHYLDNRVCFAASYSGPSRLLRIQQNCLDVIAEYPNPGPIIDIVPVPNETGAEIQIVGASGYDHTSAMIAVRSGVECRLFSEGGEAADPMAEIPSFLGCCQVGEQVHVFVSYSSFTEDYLLHGAELAPYLQQLPAPVLLAHGSSRGAWVLTPRSILLLSPARGELPLPFAAELAAADEQYVVCASRGDVAVLAVEEGEVKVLCRYTTEYDVGCVEVKASAEGCVVLLGEWVTNCLHVLTVAVGRVVRVVKKEMQSAIVSLLVTDVPADTHTDGRAETRAETRFVVVSESDGTVVVLRACGTSVTTTNAPADADSEWVEEKQLRASRLPLQWVRTRDPALVVGVGEKSCMLYYKNKNWFMSHVDICPLLLGTTLPIGSSHSFITLSKENTLALVQIDESNTMHVRCTPLHGNCIAVGTHTPSHTLLYLTIPPYTNTNDLGALQLTDPDTFATLATLPLKLTEYPTAVTAGPLYQLPEPAGVEAFYVVGTSFILPTENEPSSGRLLVVRVVGRGAERRLQVVTEQMLAGGCLAVAISRGKIVAGVGSELQVYDFDPSSLSLTQLCSEVGSILITHLSVDDARGTVAVGDIHHSVSIFALSLEALCGRQLAKLEFSSCESVRRHVTALTRVGAAREEVLVGDVNGNLAVMREVKEDEFDKSNPQKRLEVCEWFHLDDQVNQFVRVPAEASNASNASTASTTSMASEVNTAQEAASGVTFDVMFCTVSGRIGLVGAMSDAEYALLRSVEEAIEKTVVPVGGLNHAEWRHEGIPFCSREVEYCVDGDLVEMFLEMNEEGKQMIVDEVNKALKRHDTVKWMTDYIQSIKSKY</sequence>
<dbReference type="InterPro" id="IPR018846">
    <property type="entry name" value="Beta-prop_RSE1/DDB1/CPSF1_1st"/>
</dbReference>
<proteinExistence type="predicted"/>
<comment type="subcellular location">
    <subcellularLocation>
        <location evidence="1">Nucleus</location>
    </subcellularLocation>
</comment>
<accession>A0A196SHI9</accession>
<keyword evidence="6" id="KW-1185">Reference proteome</keyword>
<reference evidence="5 6" key="1">
    <citation type="submission" date="2016-05" db="EMBL/GenBank/DDBJ databases">
        <title>Nuclear genome of Blastocystis sp. subtype 1 NandII.</title>
        <authorList>
            <person name="Gentekaki E."/>
            <person name="Curtis B."/>
            <person name="Stairs C."/>
            <person name="Eme L."/>
            <person name="Herman E."/>
            <person name="Klimes V."/>
            <person name="Arias M.C."/>
            <person name="Elias M."/>
            <person name="Hilliou F."/>
            <person name="Klute M."/>
            <person name="Malik S.-B."/>
            <person name="Pightling A."/>
            <person name="Rachubinski R."/>
            <person name="Salas D."/>
            <person name="Schlacht A."/>
            <person name="Suga H."/>
            <person name="Archibald J."/>
            <person name="Ball S.G."/>
            <person name="Clark G."/>
            <person name="Dacks J."/>
            <person name="Van Der Giezen M."/>
            <person name="Tsaousis A."/>
            <person name="Roger A."/>
        </authorList>
    </citation>
    <scope>NUCLEOTIDE SEQUENCE [LARGE SCALE GENOMIC DNA]</scope>
    <source>
        <strain evidence="6">ATCC 50177 / NandII</strain>
    </source>
</reference>
<dbReference type="Proteomes" id="UP000078348">
    <property type="component" value="Unassembled WGS sequence"/>
</dbReference>
<dbReference type="Pfam" id="PF10433">
    <property type="entry name" value="Beta-prop_RSE1_1st"/>
    <property type="match status" value="1"/>
</dbReference>
<dbReference type="InterPro" id="IPR050358">
    <property type="entry name" value="RSE1/DDB1/CFT1"/>
</dbReference>
<dbReference type="Gene3D" id="1.10.150.910">
    <property type="match status" value="1"/>
</dbReference>
<dbReference type="OrthoDB" id="433457at2759"/>
<keyword evidence="2" id="KW-0539">Nucleus</keyword>
<dbReference type="AlphaFoldDB" id="A0A196SHI9"/>
<feature type="domain" description="RSE1/DDB1/CPSF1 first beta-propeller" evidence="4">
    <location>
        <begin position="15"/>
        <end position="325"/>
    </location>
</feature>
<dbReference type="InterPro" id="IPR036322">
    <property type="entry name" value="WD40_repeat_dom_sf"/>
</dbReference>
<comment type="caution">
    <text evidence="5">The sequence shown here is derived from an EMBL/GenBank/DDBJ whole genome shotgun (WGS) entry which is preliminary data.</text>
</comment>
<evidence type="ECO:0000259" key="4">
    <source>
        <dbReference type="Pfam" id="PF10433"/>
    </source>
</evidence>
<dbReference type="STRING" id="478820.A0A196SHI9"/>
<dbReference type="EMBL" id="LXWW01000076">
    <property type="protein sequence ID" value="OAO16510.1"/>
    <property type="molecule type" value="Genomic_DNA"/>
</dbReference>
<name>A0A196SHI9_BLAHN</name>
<dbReference type="SUPFAM" id="SSF50978">
    <property type="entry name" value="WD40 repeat-like"/>
    <property type="match status" value="1"/>
</dbReference>
<dbReference type="GO" id="GO:0003676">
    <property type="term" value="F:nucleic acid binding"/>
    <property type="evidence" value="ECO:0007669"/>
    <property type="project" value="InterPro"/>
</dbReference>
<dbReference type="PANTHER" id="PTHR10644">
    <property type="entry name" value="DNA REPAIR/RNA PROCESSING CPSF FAMILY"/>
    <property type="match status" value="1"/>
</dbReference>
<dbReference type="Pfam" id="PF03178">
    <property type="entry name" value="CPSF_A"/>
    <property type="match status" value="1"/>
</dbReference>
<evidence type="ECO:0000313" key="5">
    <source>
        <dbReference type="EMBL" id="OAO16510.1"/>
    </source>
</evidence>
<protein>
    <submittedName>
        <fullName evidence="5">DNA damage-binding protein</fullName>
    </submittedName>
</protein>
<feature type="domain" description="RSE1/DDB1/CPSF1 C-terminal" evidence="3">
    <location>
        <begin position="739"/>
        <end position="1087"/>
    </location>
</feature>
<dbReference type="InterPro" id="IPR004871">
    <property type="entry name" value="RSE1/DDB1/CPSF1_C"/>
</dbReference>
<dbReference type="Gene3D" id="2.130.10.10">
    <property type="entry name" value="YVTN repeat-like/Quinoprotein amine dehydrogenase"/>
    <property type="match status" value="3"/>
</dbReference>
<evidence type="ECO:0000259" key="3">
    <source>
        <dbReference type="Pfam" id="PF03178"/>
    </source>
</evidence>
<dbReference type="InterPro" id="IPR015943">
    <property type="entry name" value="WD40/YVTN_repeat-like_dom_sf"/>
</dbReference>
<dbReference type="SUPFAM" id="SSF101908">
    <property type="entry name" value="Putative isomerase YbhE"/>
    <property type="match status" value="1"/>
</dbReference>
<evidence type="ECO:0000313" key="6">
    <source>
        <dbReference type="Proteomes" id="UP000078348"/>
    </source>
</evidence>